<evidence type="ECO:0000256" key="3">
    <source>
        <dbReference type="ARBA" id="ARBA00023065"/>
    </source>
</evidence>
<protein>
    <submittedName>
        <fullName evidence="4">V-type ATP synthase subunit E</fullName>
    </submittedName>
</protein>
<accession>A0ABY5VEU7</accession>
<keyword evidence="3" id="KW-0406">Ion transport</keyword>
<keyword evidence="5" id="KW-1185">Reference proteome</keyword>
<reference evidence="4" key="1">
    <citation type="journal article" date="2022" name="Cell">
        <title>Design, construction, and in vivo augmentation of a complex gut microbiome.</title>
        <authorList>
            <person name="Cheng A.G."/>
            <person name="Ho P.Y."/>
            <person name="Aranda-Diaz A."/>
            <person name="Jain S."/>
            <person name="Yu F.B."/>
            <person name="Meng X."/>
            <person name="Wang M."/>
            <person name="Iakiviak M."/>
            <person name="Nagashima K."/>
            <person name="Zhao A."/>
            <person name="Murugkar P."/>
            <person name="Patil A."/>
            <person name="Atabakhsh K."/>
            <person name="Weakley A."/>
            <person name="Yan J."/>
            <person name="Brumbaugh A.R."/>
            <person name="Higginbottom S."/>
            <person name="Dimas A."/>
            <person name="Shiver A.L."/>
            <person name="Deutschbauer A."/>
            <person name="Neff N."/>
            <person name="Sonnenburg J.L."/>
            <person name="Huang K.C."/>
            <person name="Fischbach M.A."/>
        </authorList>
    </citation>
    <scope>NUCLEOTIDE SEQUENCE</scope>
    <source>
        <strain evidence="4">DSM 19829</strain>
    </source>
</reference>
<gene>
    <name evidence="4" type="ORF">NQ502_11280</name>
</gene>
<proteinExistence type="inferred from homology"/>
<evidence type="ECO:0000256" key="2">
    <source>
        <dbReference type="ARBA" id="ARBA00022448"/>
    </source>
</evidence>
<sequence>MTTEEKLQHFYDLSIEGAQADAQKLIDTHKAALDKMFVEHKEVKNRQAESELKAESDKLKRDFNKEISKEQLLIKRQLSAVTSELRERLFTEVEQKLLEFKKTPAYRDMLFRQVKEALDFAAGDEMTVYLDPSDTHLADAITEEINITGFAPVISKESFQGGMRAVIRSKNILIDNSFTTLMNDEKEKFTLEV</sequence>
<evidence type="ECO:0000313" key="5">
    <source>
        <dbReference type="Proteomes" id="UP001060164"/>
    </source>
</evidence>
<dbReference type="InterPro" id="IPR038495">
    <property type="entry name" value="ATPase_E_C"/>
</dbReference>
<evidence type="ECO:0000313" key="4">
    <source>
        <dbReference type="EMBL" id="UWP57978.1"/>
    </source>
</evidence>
<organism evidence="4 5">
    <name type="scientific">Ruminococcus gauvreauii</name>
    <dbReference type="NCBI Taxonomy" id="438033"/>
    <lineage>
        <taxon>Bacteria</taxon>
        <taxon>Bacillati</taxon>
        <taxon>Bacillota</taxon>
        <taxon>Clostridia</taxon>
        <taxon>Eubacteriales</taxon>
        <taxon>Oscillospiraceae</taxon>
        <taxon>Ruminococcus</taxon>
    </lineage>
</organism>
<evidence type="ECO:0000256" key="1">
    <source>
        <dbReference type="ARBA" id="ARBA00005901"/>
    </source>
</evidence>
<dbReference type="Pfam" id="PF01991">
    <property type="entry name" value="vATP-synt_E"/>
    <property type="match status" value="1"/>
</dbReference>
<dbReference type="Proteomes" id="UP001060164">
    <property type="component" value="Chromosome"/>
</dbReference>
<dbReference type="EMBL" id="CP102290">
    <property type="protein sequence ID" value="UWP57978.1"/>
    <property type="molecule type" value="Genomic_DNA"/>
</dbReference>
<dbReference type="InterPro" id="IPR002842">
    <property type="entry name" value="ATPase_V1_Esu"/>
</dbReference>
<keyword evidence="2" id="KW-0813">Transport</keyword>
<comment type="similarity">
    <text evidence="1">Belongs to the V-ATPase E subunit family.</text>
</comment>
<dbReference type="Gene3D" id="3.30.2320.30">
    <property type="entry name" value="ATP synthase, E subunit, C-terminal"/>
    <property type="match status" value="1"/>
</dbReference>
<name>A0ABY5VEU7_9FIRM</name>
<dbReference type="SUPFAM" id="SSF160527">
    <property type="entry name" value="V-type ATPase subunit E-like"/>
    <property type="match status" value="1"/>
</dbReference>
<dbReference type="RefSeq" id="WP_028528474.1">
    <property type="nucleotide sequence ID" value="NZ_CABLBR010000011.1"/>
</dbReference>